<keyword evidence="3" id="KW-0732">Signal</keyword>
<dbReference type="InterPro" id="IPR002508">
    <property type="entry name" value="MurNAc-LAA_cat"/>
</dbReference>
<feature type="signal peptide" evidence="3">
    <location>
        <begin position="1"/>
        <end position="26"/>
    </location>
</feature>
<dbReference type="PANTHER" id="PTHR30404">
    <property type="entry name" value="N-ACETYLMURAMOYL-L-ALANINE AMIDASE"/>
    <property type="match status" value="1"/>
</dbReference>
<dbReference type="PIRSF" id="PIRSF037846">
    <property type="entry name" value="Autolysin_YrvJ_prd"/>
    <property type="match status" value="1"/>
</dbReference>
<dbReference type="InterPro" id="IPR003646">
    <property type="entry name" value="SH3-like_bac-type"/>
</dbReference>
<dbReference type="SMART" id="SM00646">
    <property type="entry name" value="Ami_3"/>
    <property type="match status" value="1"/>
</dbReference>
<dbReference type="EMBL" id="JARZFX010000001">
    <property type="protein sequence ID" value="MEC5422151.1"/>
    <property type="molecule type" value="Genomic_DNA"/>
</dbReference>
<feature type="domain" description="SH3b" evidence="4">
    <location>
        <begin position="26"/>
        <end position="88"/>
    </location>
</feature>
<evidence type="ECO:0000256" key="2">
    <source>
        <dbReference type="ARBA" id="ARBA00023316"/>
    </source>
</evidence>
<dbReference type="Pfam" id="PF01520">
    <property type="entry name" value="Amidase_3"/>
    <property type="match status" value="1"/>
</dbReference>
<protein>
    <submittedName>
        <fullName evidence="5">N-acetylmuramoyl-L-alanine amidase</fullName>
        <ecNumber evidence="5">3.5.1.28</ecNumber>
    </submittedName>
</protein>
<proteinExistence type="predicted"/>
<keyword evidence="2" id="KW-0961">Cell wall biogenesis/degradation</keyword>
<dbReference type="Gene3D" id="3.40.630.40">
    <property type="entry name" value="Zn-dependent exopeptidases"/>
    <property type="match status" value="1"/>
</dbReference>
<comment type="caution">
    <text evidence="5">The sequence shown here is derived from an EMBL/GenBank/DDBJ whole genome shotgun (WGS) entry which is preliminary data.</text>
</comment>
<keyword evidence="6" id="KW-1185">Reference proteome</keyword>
<reference evidence="5 6" key="1">
    <citation type="journal article" date="2024" name="Int. J. Syst. Evol. Microbiol.">
        <title>Virgibacillus tibetensis sp. nov., isolated from salt lake on the Tibetan Plateau of China.</title>
        <authorList>
            <person name="Phurbu D."/>
            <person name="Liu Z.-X."/>
            <person name="Wang R."/>
            <person name="Zheng Y.-Y."/>
            <person name="Liu H.-C."/>
            <person name="Zhou Y.-G."/>
            <person name="Yu Y.-J."/>
            <person name="Li A.-H."/>
        </authorList>
    </citation>
    <scope>NUCLEOTIDE SEQUENCE [LARGE SCALE GENOMIC DNA]</scope>
    <source>
        <strain evidence="5 6">C22-A2</strain>
    </source>
</reference>
<dbReference type="Pfam" id="PF08239">
    <property type="entry name" value="SH3_3"/>
    <property type="match status" value="2"/>
</dbReference>
<dbReference type="CDD" id="cd02696">
    <property type="entry name" value="MurNAc-LAA"/>
    <property type="match status" value="1"/>
</dbReference>
<dbReference type="Proteomes" id="UP001335737">
    <property type="component" value="Unassembled WGS sequence"/>
</dbReference>
<evidence type="ECO:0000256" key="3">
    <source>
        <dbReference type="SAM" id="SignalP"/>
    </source>
</evidence>
<dbReference type="InterPro" id="IPR050695">
    <property type="entry name" value="N-acetylmuramoyl_amidase_3"/>
</dbReference>
<dbReference type="SMART" id="SM00287">
    <property type="entry name" value="SH3b"/>
    <property type="match status" value="2"/>
</dbReference>
<evidence type="ECO:0000313" key="5">
    <source>
        <dbReference type="EMBL" id="MEC5422151.1"/>
    </source>
</evidence>
<dbReference type="Gene3D" id="2.30.30.40">
    <property type="entry name" value="SH3 Domains"/>
    <property type="match status" value="2"/>
</dbReference>
<evidence type="ECO:0000313" key="6">
    <source>
        <dbReference type="Proteomes" id="UP001335737"/>
    </source>
</evidence>
<gene>
    <name evidence="5" type="ORF">QGM71_01415</name>
</gene>
<accession>A0ABU6K9Y0</accession>
<name>A0ABU6K9Y0_9BACI</name>
<dbReference type="EC" id="3.5.1.28" evidence="5"/>
<dbReference type="RefSeq" id="WP_327605723.1">
    <property type="nucleotide sequence ID" value="NZ_JARZFX010000001.1"/>
</dbReference>
<sequence length="350" mass="38896">MAFRNSFILMLCMLLISITLPSIAQADQAIINADNLNIRNGPGTEYNVIGKVNKGEDYPILQIENDWVEIQLEEGTGWVTNEYITVRTDSTNNGSRDSNFEEESIIIQHNNTQMRSGPSTENEITNFADRGEVYEVLSITGDWYELSKEGYTGYVLKQLVSKNKTLSSTGFKNKTIVIDAGHGGRDVGAIGATGIFEKDIAYLTAQELAQELRVLGAEVLLTRSEDEFISLGSRVSYTNMIDTDAFISIHYDSVPELPQVTGIESFFYHSQDQKLAEYIQSELVKETEAKDRGTTHGNLLVIRQNLKPSVLLELGFLSNTEEEALLTTGSYQKSIVSGIVNGLGRYFSNE</sequence>
<evidence type="ECO:0000259" key="4">
    <source>
        <dbReference type="PROSITE" id="PS51781"/>
    </source>
</evidence>
<evidence type="ECO:0000256" key="1">
    <source>
        <dbReference type="ARBA" id="ARBA00022801"/>
    </source>
</evidence>
<dbReference type="PROSITE" id="PS51781">
    <property type="entry name" value="SH3B"/>
    <property type="match status" value="1"/>
</dbReference>
<dbReference type="GO" id="GO:0008745">
    <property type="term" value="F:N-acetylmuramoyl-L-alanine amidase activity"/>
    <property type="evidence" value="ECO:0007669"/>
    <property type="project" value="UniProtKB-EC"/>
</dbReference>
<organism evidence="5 6">
    <name type="scientific">Virgibacillus tibetensis</name>
    <dbReference type="NCBI Taxonomy" id="3042313"/>
    <lineage>
        <taxon>Bacteria</taxon>
        <taxon>Bacillati</taxon>
        <taxon>Bacillota</taxon>
        <taxon>Bacilli</taxon>
        <taxon>Bacillales</taxon>
        <taxon>Bacillaceae</taxon>
        <taxon>Virgibacillus</taxon>
    </lineage>
</organism>
<keyword evidence="1 5" id="KW-0378">Hydrolase</keyword>
<dbReference type="InterPro" id="IPR017293">
    <property type="entry name" value="N-acetylmuramoyl-L-ala_amidase"/>
</dbReference>
<dbReference type="SUPFAM" id="SSF53187">
    <property type="entry name" value="Zn-dependent exopeptidases"/>
    <property type="match status" value="1"/>
</dbReference>
<dbReference type="PANTHER" id="PTHR30404:SF0">
    <property type="entry name" value="N-ACETYLMURAMOYL-L-ALANINE AMIDASE AMIC"/>
    <property type="match status" value="1"/>
</dbReference>
<feature type="chain" id="PRO_5046512255" evidence="3">
    <location>
        <begin position="27"/>
        <end position="350"/>
    </location>
</feature>